<gene>
    <name evidence="2" type="primary">LOC113870365</name>
</gene>
<keyword evidence="1" id="KW-1185">Reference proteome</keyword>
<dbReference type="Proteomes" id="UP000694853">
    <property type="component" value="Unplaced"/>
</dbReference>
<dbReference type="RefSeq" id="XP_027362761.1">
    <property type="nucleotide sequence ID" value="XM_027506960.1"/>
</dbReference>
<dbReference type="PANTHER" id="PTHR35317:SF11">
    <property type="entry name" value="CCHC-TYPE DOMAIN-CONTAINING PROTEIN"/>
    <property type="match status" value="1"/>
</dbReference>
<name>A0A8B8M262_ABRPR</name>
<dbReference type="KEGG" id="aprc:113870365"/>
<protein>
    <submittedName>
        <fullName evidence="2">Uncharacterized protein LOC113870365</fullName>
    </submittedName>
</protein>
<dbReference type="AlphaFoldDB" id="A0A8B8M262"/>
<accession>A0A8B8M262</accession>
<evidence type="ECO:0000313" key="2">
    <source>
        <dbReference type="RefSeq" id="XP_027362761.1"/>
    </source>
</evidence>
<sequence length="205" mass="23937">MEDNTYTVGSPPIFDGEEYELWAARMICHLEALDLWEAVEEDYDVPILPDNPTVAQMKYHKERKTKKAKAKNCLFSAVSKIIFTRIMNFKSAKEIWDYLKKQYSGCERTKGMQVLNLAREFEMQSMKETETIKNYVDRLMNIANKVQLLGKDFPDEKIVQKIMVTVPEKYESKISTLEESKDMSTITLGELVNALQAQEQRRMMR</sequence>
<organism evidence="1 2">
    <name type="scientific">Abrus precatorius</name>
    <name type="common">Indian licorice</name>
    <name type="synonym">Glycine abrus</name>
    <dbReference type="NCBI Taxonomy" id="3816"/>
    <lineage>
        <taxon>Eukaryota</taxon>
        <taxon>Viridiplantae</taxon>
        <taxon>Streptophyta</taxon>
        <taxon>Embryophyta</taxon>
        <taxon>Tracheophyta</taxon>
        <taxon>Spermatophyta</taxon>
        <taxon>Magnoliopsida</taxon>
        <taxon>eudicotyledons</taxon>
        <taxon>Gunneridae</taxon>
        <taxon>Pentapetalae</taxon>
        <taxon>rosids</taxon>
        <taxon>fabids</taxon>
        <taxon>Fabales</taxon>
        <taxon>Fabaceae</taxon>
        <taxon>Papilionoideae</taxon>
        <taxon>50 kb inversion clade</taxon>
        <taxon>NPAAA clade</taxon>
        <taxon>indigoferoid/millettioid clade</taxon>
        <taxon>Abreae</taxon>
        <taxon>Abrus</taxon>
    </lineage>
</organism>
<dbReference type="OrthoDB" id="1931687at2759"/>
<reference evidence="1" key="1">
    <citation type="journal article" date="2019" name="Toxins">
        <title>Detection of Abrin-Like and Prepropulchellin-Like Toxin Genes and Transcripts Using Whole Genome Sequencing and Full-Length Transcript Sequencing of Abrus precatorius.</title>
        <authorList>
            <person name="Hovde B.T."/>
            <person name="Daligault H.E."/>
            <person name="Hanschen E.R."/>
            <person name="Kunde Y.A."/>
            <person name="Johnson M.B."/>
            <person name="Starkenburg S.R."/>
            <person name="Johnson S.L."/>
        </authorList>
    </citation>
    <scope>NUCLEOTIDE SEQUENCE [LARGE SCALE GENOMIC DNA]</scope>
</reference>
<dbReference type="Pfam" id="PF14223">
    <property type="entry name" value="Retrotran_gag_2"/>
    <property type="match status" value="1"/>
</dbReference>
<proteinExistence type="predicted"/>
<reference evidence="2" key="2">
    <citation type="submission" date="2025-08" db="UniProtKB">
        <authorList>
            <consortium name="RefSeq"/>
        </authorList>
    </citation>
    <scope>IDENTIFICATION</scope>
    <source>
        <tissue evidence="2">Young leaves</tissue>
    </source>
</reference>
<dbReference type="GeneID" id="113870365"/>
<dbReference type="PANTHER" id="PTHR35317">
    <property type="entry name" value="OS04G0629600 PROTEIN"/>
    <property type="match status" value="1"/>
</dbReference>
<evidence type="ECO:0000313" key="1">
    <source>
        <dbReference type="Proteomes" id="UP000694853"/>
    </source>
</evidence>